<evidence type="ECO:0000256" key="1">
    <source>
        <dbReference type="ARBA" id="ARBA00006739"/>
    </source>
</evidence>
<dbReference type="PANTHER" id="PTHR43630:SF1">
    <property type="entry name" value="POLY-BETA-1,6-N-ACETYL-D-GLUCOSAMINE SYNTHASE"/>
    <property type="match status" value="1"/>
</dbReference>
<name>A0ABW4BUJ6_9LACO</name>
<dbReference type="SUPFAM" id="SSF53448">
    <property type="entry name" value="Nucleotide-diphospho-sugar transferases"/>
    <property type="match status" value="1"/>
</dbReference>
<comment type="caution">
    <text evidence="5">The sequence shown here is derived from an EMBL/GenBank/DDBJ whole genome shotgun (WGS) entry which is preliminary data.</text>
</comment>
<dbReference type="CDD" id="cd06423">
    <property type="entry name" value="CESA_like"/>
    <property type="match status" value="1"/>
</dbReference>
<feature type="transmembrane region" description="Helical" evidence="4">
    <location>
        <begin position="374"/>
        <end position="392"/>
    </location>
</feature>
<evidence type="ECO:0000313" key="5">
    <source>
        <dbReference type="EMBL" id="MFD1417810.1"/>
    </source>
</evidence>
<feature type="transmembrane region" description="Helical" evidence="4">
    <location>
        <begin position="12"/>
        <end position="34"/>
    </location>
</feature>
<evidence type="ECO:0000256" key="2">
    <source>
        <dbReference type="ARBA" id="ARBA00022676"/>
    </source>
</evidence>
<gene>
    <name evidence="5" type="ORF">ACFQ42_03405</name>
</gene>
<accession>A0ABW4BUJ6</accession>
<keyword evidence="2 5" id="KW-0328">Glycosyltransferase</keyword>
<dbReference type="RefSeq" id="WP_125678536.1">
    <property type="nucleotide sequence ID" value="NZ_JBHTOI010000019.1"/>
</dbReference>
<feature type="transmembrane region" description="Helical" evidence="4">
    <location>
        <begin position="318"/>
        <end position="338"/>
    </location>
</feature>
<evidence type="ECO:0000256" key="4">
    <source>
        <dbReference type="SAM" id="Phobius"/>
    </source>
</evidence>
<keyword evidence="4" id="KW-1133">Transmembrane helix</keyword>
<evidence type="ECO:0000256" key="3">
    <source>
        <dbReference type="ARBA" id="ARBA00022679"/>
    </source>
</evidence>
<keyword evidence="6" id="KW-1185">Reference proteome</keyword>
<feature type="transmembrane region" description="Helical" evidence="4">
    <location>
        <begin position="344"/>
        <end position="362"/>
    </location>
</feature>
<reference evidence="6" key="1">
    <citation type="journal article" date="2019" name="Int. J. Syst. Evol. Microbiol.">
        <title>The Global Catalogue of Microorganisms (GCM) 10K type strain sequencing project: providing services to taxonomists for standard genome sequencing and annotation.</title>
        <authorList>
            <consortium name="The Broad Institute Genomics Platform"/>
            <consortium name="The Broad Institute Genome Sequencing Center for Infectious Disease"/>
            <person name="Wu L."/>
            <person name="Ma J."/>
        </authorList>
    </citation>
    <scope>NUCLEOTIDE SEQUENCE [LARGE SCALE GENOMIC DNA]</scope>
    <source>
        <strain evidence="6">CCM 8936</strain>
    </source>
</reference>
<comment type="similarity">
    <text evidence="1">Belongs to the glycosyltransferase 2 family.</text>
</comment>
<dbReference type="EC" id="2.4.-.-" evidence="5"/>
<dbReference type="EMBL" id="JBHTOI010000019">
    <property type="protein sequence ID" value="MFD1417810.1"/>
    <property type="molecule type" value="Genomic_DNA"/>
</dbReference>
<sequence>MSWIEVSKLMRIANSVIIVMSFFGLLRIFIAYFFSNVYDYKYIKFRSSHRHEINNYNPSITIVIPAFNEEKSIRKTIESVCKNCYQNKKIIIVNDGSADRTSEVVQHFIDNHTDYPVTLINQPNGGKSVAINNALFNHVDTDLMMVLDADSILDKSAVERMVEWFWNRKTLAMAMNVKMIHVPTVLGLCQRFEFISSYRGKCAEHVLKTLYIVGGIGSTFRTNALKKIGGYDINTPTEDIDLTLKLLSAYGNKRYIIGYANDAVAYTQPVSKFKSLVRQRYRWKYGRFIAFVKYHHLFFNRNHGLSKMLTFCKLPNSILQEFFMLIEPYVYIYLLFITIRYADWQMLLSMVCYVVVVILLSVSSARESIKNQCILTIIAPLNFLLSYILTIVEYSSLISSIFHIKSIINYKSNHANWNHVERM</sequence>
<dbReference type="Pfam" id="PF13641">
    <property type="entry name" value="Glyco_tranf_2_3"/>
    <property type="match status" value="1"/>
</dbReference>
<dbReference type="InterPro" id="IPR029044">
    <property type="entry name" value="Nucleotide-diphossugar_trans"/>
</dbReference>
<keyword evidence="3 5" id="KW-0808">Transferase</keyword>
<organism evidence="5 6">
    <name type="scientific">Companilactobacillus keshanensis</name>
    <dbReference type="NCBI Taxonomy" id="2486003"/>
    <lineage>
        <taxon>Bacteria</taxon>
        <taxon>Bacillati</taxon>
        <taxon>Bacillota</taxon>
        <taxon>Bacilli</taxon>
        <taxon>Lactobacillales</taxon>
        <taxon>Lactobacillaceae</taxon>
        <taxon>Companilactobacillus</taxon>
    </lineage>
</organism>
<keyword evidence="4" id="KW-0472">Membrane</keyword>
<protein>
    <submittedName>
        <fullName evidence="5">Glycosyltransferase</fullName>
        <ecNumber evidence="5">2.4.-.-</ecNumber>
    </submittedName>
</protein>
<dbReference type="Gene3D" id="3.90.550.10">
    <property type="entry name" value="Spore Coat Polysaccharide Biosynthesis Protein SpsA, Chain A"/>
    <property type="match status" value="1"/>
</dbReference>
<proteinExistence type="inferred from homology"/>
<dbReference type="Proteomes" id="UP001597251">
    <property type="component" value="Unassembled WGS sequence"/>
</dbReference>
<keyword evidence="4" id="KW-0812">Transmembrane</keyword>
<evidence type="ECO:0000313" key="6">
    <source>
        <dbReference type="Proteomes" id="UP001597251"/>
    </source>
</evidence>
<dbReference type="GO" id="GO:0016757">
    <property type="term" value="F:glycosyltransferase activity"/>
    <property type="evidence" value="ECO:0007669"/>
    <property type="project" value="UniProtKB-KW"/>
</dbReference>
<dbReference type="PANTHER" id="PTHR43630">
    <property type="entry name" value="POLY-BETA-1,6-N-ACETYL-D-GLUCOSAMINE SYNTHASE"/>
    <property type="match status" value="1"/>
</dbReference>